<accession>A0A811PBL0</accession>
<dbReference type="AlphaFoldDB" id="A0A811PBL0"/>
<gene>
    <name evidence="2" type="ORF">NCGR_LOCUS25278</name>
</gene>
<name>A0A811PBL0_9POAL</name>
<reference evidence="2" key="1">
    <citation type="submission" date="2020-10" db="EMBL/GenBank/DDBJ databases">
        <authorList>
            <person name="Han B."/>
            <person name="Lu T."/>
            <person name="Zhao Q."/>
            <person name="Huang X."/>
            <person name="Zhao Y."/>
        </authorList>
    </citation>
    <scope>NUCLEOTIDE SEQUENCE</scope>
</reference>
<dbReference type="OrthoDB" id="675794at2759"/>
<sequence length="383" mass="43313">MDPAEVPYGIDPKSACRVEVTVNAYFTIKDGRREYNRGRTVSWIVDSEEYANFWVQSGDNVTCKLAPDAQLLDLLRASRLVKLFMVVGRRELNVRDEEMSAAVNTWKEEMLAAVNTGEEMIVAVNTVKEEMLDVVNTGEEDMPAAVNIGEEVMPTAVDNDLETLDKGFAWAEAPKYGETTAGPPMAIEEENEHFMTAGCDPNGDEPTGTNEEWRYFKNVDHVVIDPVEVDMHQRKRARSVPEIRDFDSEVVPDDEATILDDFLAPHTSHDKENPIIEGDTFVDKNAFVHTIRQYAIKNEFETIIEHSDTKRYRARCADQNYNWRVFAKKLHGGNTFMVIKLSGLDVHTCSRTSKMKGREASIAWVSEKVKDVVKEDPTISAKK</sequence>
<feature type="domain" description="Transposase MuDR plant" evidence="1">
    <location>
        <begin position="278"/>
        <end position="338"/>
    </location>
</feature>
<keyword evidence="3" id="KW-1185">Reference proteome</keyword>
<evidence type="ECO:0000313" key="2">
    <source>
        <dbReference type="EMBL" id="CAD6237875.1"/>
    </source>
</evidence>
<comment type="caution">
    <text evidence="2">The sequence shown here is derived from an EMBL/GenBank/DDBJ whole genome shotgun (WGS) entry which is preliminary data.</text>
</comment>
<protein>
    <recommendedName>
        <fullName evidence="1">Transposase MuDR plant domain-containing protein</fullName>
    </recommendedName>
</protein>
<dbReference type="InterPro" id="IPR004332">
    <property type="entry name" value="Transposase_MuDR"/>
</dbReference>
<dbReference type="EMBL" id="CAJGYO010000006">
    <property type="protein sequence ID" value="CAD6237875.1"/>
    <property type="molecule type" value="Genomic_DNA"/>
</dbReference>
<proteinExistence type="predicted"/>
<evidence type="ECO:0000313" key="3">
    <source>
        <dbReference type="Proteomes" id="UP000604825"/>
    </source>
</evidence>
<organism evidence="2 3">
    <name type="scientific">Miscanthus lutarioriparius</name>
    <dbReference type="NCBI Taxonomy" id="422564"/>
    <lineage>
        <taxon>Eukaryota</taxon>
        <taxon>Viridiplantae</taxon>
        <taxon>Streptophyta</taxon>
        <taxon>Embryophyta</taxon>
        <taxon>Tracheophyta</taxon>
        <taxon>Spermatophyta</taxon>
        <taxon>Magnoliopsida</taxon>
        <taxon>Liliopsida</taxon>
        <taxon>Poales</taxon>
        <taxon>Poaceae</taxon>
        <taxon>PACMAD clade</taxon>
        <taxon>Panicoideae</taxon>
        <taxon>Andropogonodae</taxon>
        <taxon>Andropogoneae</taxon>
        <taxon>Saccharinae</taxon>
        <taxon>Miscanthus</taxon>
    </lineage>
</organism>
<evidence type="ECO:0000259" key="1">
    <source>
        <dbReference type="Pfam" id="PF03108"/>
    </source>
</evidence>
<dbReference type="Proteomes" id="UP000604825">
    <property type="component" value="Unassembled WGS sequence"/>
</dbReference>
<dbReference type="Pfam" id="PF03108">
    <property type="entry name" value="DBD_Tnp_Mut"/>
    <property type="match status" value="1"/>
</dbReference>